<proteinExistence type="inferred from homology"/>
<reference evidence="5 6" key="1">
    <citation type="submission" date="2020-02" db="EMBL/GenBank/DDBJ databases">
        <authorList>
            <person name="Babadi Z.K."/>
            <person name="Risdian C."/>
            <person name="Ebrahimipour G.H."/>
            <person name="Wink J."/>
        </authorList>
    </citation>
    <scope>NUCLEOTIDE SEQUENCE [LARGE SCALE GENOMIC DNA]</scope>
    <source>
        <strain evidence="5 6">ZKHCc1 1396</strain>
    </source>
</reference>
<dbReference type="InterPro" id="IPR006047">
    <property type="entry name" value="GH13_cat_dom"/>
</dbReference>
<dbReference type="CDD" id="cd02856">
    <property type="entry name" value="E_set_GDE_Isoamylase_N"/>
    <property type="match status" value="1"/>
</dbReference>
<evidence type="ECO:0000313" key="5">
    <source>
        <dbReference type="EMBL" id="MBE4750811.1"/>
    </source>
</evidence>
<dbReference type="SMART" id="SM00642">
    <property type="entry name" value="Aamy"/>
    <property type="match status" value="1"/>
</dbReference>
<sequence>MMTPPRRHHRSPWLSRWQPLLAAGLASAMVSCAASDTPDQLPPPEAPAIADMAQLEQGLLSWNLGAKYDATQANIDFRVFSSRATRIEVWIYKTPLGAQEVLKYVMVKDAATNVWSKSVSVATLKNATNNITGPVYYGYRAWGPNWPYNTSWSKTNTSAGFIADVDAQGNRFNPNKLLWDPYALELSHDPVNATATAQDATVFASGPTHRYKDSGSRAPKGIVLPPDSTSTGTKPTRAFKDDIVYEVHVRGLTKQDTSSGLDANCLGTYKTAGQKAAALAALGVTAVEFLPLHETDNDNNDYVPAGQSPSTAGDNYWGYMNLSYFAPDRRYACDKSAGGPTREFKAMVKAFHDVGIKVLVDVVYNHTGEGGAWVNGDSSTFNVMTYRGLDNPTYYSLTADRQFSWDNTGVGGNFNTFNPTAQNLILHSLSYWKDTLGVDGFRFDLASVLGNTVEHGGFNYDRDNPNTALNKIVTVLDPRPDGGGAGTDFIAEPWAIGGNSYQVGNFPAKWREWNGIFRDTFRKDQNQMGVDAVTPGQLATRFTGSSDLYGDDGRKPFHSVNFVVAHDGLSLKDLYSCNSKNNNQPWPYGPSDGGEDNNHSWNHDGNALLQRQAARNGMAFMMLSAGVPMFTGGDEFLRTQYCNNNVYNLDSNKNWLDYAWSAEQSNFRLFTKNLIAFRKAHPALRPANFYSGSDTNGNVMEQHRWFKPDGTVPNATYFNDAGNHALAYRIDATEFSGESVGAIYVAYNGWSGNVNFTLPWPGTGRKWYRVTDTCSWIESRGANQVLLNPGTADDVGGENATYGLCGRGTLVLVAK</sequence>
<dbReference type="EMBL" id="JAAIYO010000006">
    <property type="protein sequence ID" value="MBE4750811.1"/>
    <property type="molecule type" value="Genomic_DNA"/>
</dbReference>
<feature type="domain" description="Glycosyl hydrolase family 13 catalytic" evidence="4">
    <location>
        <begin position="246"/>
        <end position="678"/>
    </location>
</feature>
<dbReference type="Gene3D" id="2.60.40.1180">
    <property type="entry name" value="Golgi alpha-mannosidase II"/>
    <property type="match status" value="1"/>
</dbReference>
<dbReference type="InterPro" id="IPR013783">
    <property type="entry name" value="Ig-like_fold"/>
</dbReference>
<comment type="similarity">
    <text evidence="1">Belongs to the glycosyl hydrolase 13 family.</text>
</comment>
<dbReference type="Proteomes" id="UP001516472">
    <property type="component" value="Unassembled WGS sequence"/>
</dbReference>
<evidence type="ECO:0000259" key="4">
    <source>
        <dbReference type="SMART" id="SM00642"/>
    </source>
</evidence>
<dbReference type="PANTHER" id="PTHR43002">
    <property type="entry name" value="GLYCOGEN DEBRANCHING ENZYME"/>
    <property type="match status" value="1"/>
</dbReference>
<dbReference type="SUPFAM" id="SSF81296">
    <property type="entry name" value="E set domains"/>
    <property type="match status" value="1"/>
</dbReference>
<name>A0ABR9PSA0_9BACT</name>
<feature type="signal peptide" evidence="3">
    <location>
        <begin position="1"/>
        <end position="33"/>
    </location>
</feature>
<organism evidence="5 6">
    <name type="scientific">Corallococcus soli</name>
    <dbReference type="NCBI Taxonomy" id="2710757"/>
    <lineage>
        <taxon>Bacteria</taxon>
        <taxon>Pseudomonadati</taxon>
        <taxon>Myxococcota</taxon>
        <taxon>Myxococcia</taxon>
        <taxon>Myxococcales</taxon>
        <taxon>Cystobacterineae</taxon>
        <taxon>Myxococcaceae</taxon>
        <taxon>Corallococcus</taxon>
    </lineage>
</organism>
<dbReference type="Gene3D" id="2.60.40.10">
    <property type="entry name" value="Immunoglobulins"/>
    <property type="match status" value="1"/>
</dbReference>
<dbReference type="InterPro" id="IPR014756">
    <property type="entry name" value="Ig_E-set"/>
</dbReference>
<gene>
    <name evidence="5" type="ORF">G4177_21820</name>
</gene>
<evidence type="ECO:0000313" key="6">
    <source>
        <dbReference type="Proteomes" id="UP001516472"/>
    </source>
</evidence>
<dbReference type="RefSeq" id="WP_193428006.1">
    <property type="nucleotide sequence ID" value="NZ_CBCSIP010000393.1"/>
</dbReference>
<dbReference type="InterPro" id="IPR013780">
    <property type="entry name" value="Glyco_hydro_b"/>
</dbReference>
<feature type="region of interest" description="Disordered" evidence="2">
    <location>
        <begin position="208"/>
        <end position="235"/>
    </location>
</feature>
<dbReference type="PROSITE" id="PS51257">
    <property type="entry name" value="PROKAR_LIPOPROTEIN"/>
    <property type="match status" value="1"/>
</dbReference>
<dbReference type="SUPFAM" id="SSF51011">
    <property type="entry name" value="Glycosyl hydrolase domain"/>
    <property type="match status" value="1"/>
</dbReference>
<dbReference type="CDD" id="cd11326">
    <property type="entry name" value="AmyAc_Glg_debranch"/>
    <property type="match status" value="1"/>
</dbReference>
<dbReference type="Gene3D" id="3.20.20.80">
    <property type="entry name" value="Glycosidases"/>
    <property type="match status" value="1"/>
</dbReference>
<feature type="chain" id="PRO_5046423291" evidence="3">
    <location>
        <begin position="34"/>
        <end position="815"/>
    </location>
</feature>
<protein>
    <submittedName>
        <fullName evidence="5">Glycogen-debranching protein</fullName>
    </submittedName>
</protein>
<dbReference type="InterPro" id="IPR048644">
    <property type="entry name" value="Isoamylase_C"/>
</dbReference>
<dbReference type="Pfam" id="PF00128">
    <property type="entry name" value="Alpha-amylase"/>
    <property type="match status" value="1"/>
</dbReference>
<accession>A0ABR9PSA0</accession>
<feature type="region of interest" description="Disordered" evidence="2">
    <location>
        <begin position="582"/>
        <end position="603"/>
    </location>
</feature>
<dbReference type="SUPFAM" id="SSF51445">
    <property type="entry name" value="(Trans)glycosidases"/>
    <property type="match status" value="1"/>
</dbReference>
<comment type="caution">
    <text evidence="5">The sequence shown here is derived from an EMBL/GenBank/DDBJ whole genome shotgun (WGS) entry which is preliminary data.</text>
</comment>
<evidence type="ECO:0000256" key="1">
    <source>
        <dbReference type="ARBA" id="ARBA00008061"/>
    </source>
</evidence>
<evidence type="ECO:0000256" key="2">
    <source>
        <dbReference type="SAM" id="MobiDB-lite"/>
    </source>
</evidence>
<dbReference type="InterPro" id="IPR044505">
    <property type="entry name" value="GlgX_Isoamylase_N_E_set"/>
</dbReference>
<dbReference type="Pfam" id="PF21331">
    <property type="entry name" value="Isoamylase_C"/>
    <property type="match status" value="1"/>
</dbReference>
<keyword evidence="3" id="KW-0732">Signal</keyword>
<dbReference type="InterPro" id="IPR017853">
    <property type="entry name" value="GH"/>
</dbReference>
<evidence type="ECO:0000256" key="3">
    <source>
        <dbReference type="SAM" id="SignalP"/>
    </source>
</evidence>
<keyword evidence="6" id="KW-1185">Reference proteome</keyword>